<dbReference type="SUPFAM" id="SSF53098">
    <property type="entry name" value="Ribonuclease H-like"/>
    <property type="match status" value="1"/>
</dbReference>
<name>A0A8S4QAV0_9NEOP</name>
<dbReference type="AlphaFoldDB" id="A0A8S4QAV0"/>
<evidence type="ECO:0000313" key="4">
    <source>
        <dbReference type="Proteomes" id="UP000838756"/>
    </source>
</evidence>
<dbReference type="OrthoDB" id="439192at2759"/>
<dbReference type="InterPro" id="IPR012337">
    <property type="entry name" value="RNaseH-like_sf"/>
</dbReference>
<dbReference type="GO" id="GO:0042575">
    <property type="term" value="C:DNA polymerase complex"/>
    <property type="evidence" value="ECO:0007669"/>
    <property type="project" value="UniProtKB-ARBA"/>
</dbReference>
<proteinExistence type="predicted"/>
<dbReference type="InterPro" id="IPR036397">
    <property type="entry name" value="RNaseH_sf"/>
</dbReference>
<dbReference type="PROSITE" id="PS50994">
    <property type="entry name" value="INTEGRASE"/>
    <property type="match status" value="1"/>
</dbReference>
<evidence type="ECO:0000256" key="1">
    <source>
        <dbReference type="SAM" id="MobiDB-lite"/>
    </source>
</evidence>
<dbReference type="PANTHER" id="PTHR11439:SF467">
    <property type="entry name" value="INTEGRASE CATALYTIC DOMAIN-CONTAINING PROTEIN"/>
    <property type="match status" value="1"/>
</dbReference>
<keyword evidence="4" id="KW-1185">Reference proteome</keyword>
<dbReference type="GO" id="GO:0015074">
    <property type="term" value="P:DNA integration"/>
    <property type="evidence" value="ECO:0007669"/>
    <property type="project" value="InterPro"/>
</dbReference>
<feature type="compositionally biased region" description="Polar residues" evidence="1">
    <location>
        <begin position="197"/>
        <end position="213"/>
    </location>
</feature>
<evidence type="ECO:0000259" key="2">
    <source>
        <dbReference type="PROSITE" id="PS50994"/>
    </source>
</evidence>
<dbReference type="Gene3D" id="3.30.420.10">
    <property type="entry name" value="Ribonuclease H-like superfamily/Ribonuclease H"/>
    <property type="match status" value="1"/>
</dbReference>
<sequence length="816" mass="94400">SEVFTAFKDFVAKSEAKFNLKLVNLYCDNGGEYLSSEMKTYCVDKGITYHLTVPRTPQLNGVSERMVRTITEKARSMINGAKLDKVFWGDAVLTAVYLINLTPTKALNCSKTPFEMWHDKKPQIKYLKVFGSTVYVHNKTGKTKFDDKSWKGILVGYEPNGYKVWNPECEKHVVVRDVIVDENNFLQSRPVLRSEGNIENSQNKTDPENISKSVKSRNSDSHKSDKSKSDEHMCPNKIRKIIHEQTNESEQLMNNSESSLLNENENTDHNCELRRSERLKHLPPISYSEENEDYIMCANSMLYKIPSSYGEIKTRDDRSQWENAIKSELDSLLKNNTWDLVPRPKGKNIVDCKWIFTIKHDEFGKPLRYKARLVARGFSQEYLTDYNETFAPVARIASFRFIISFANQFNLLVHHMDVKTAFLNGKLKEEIFMTVPEGVFNKNNYVCKLNKSIYGLKQAARCWFEVFEAALIKEGFQNSSVDRCIYILNKGDVSKNIYVVLYVDDLVIVCGDIEIMENFKRYLMSKFEMTDLQDIKLFLGIKISRYNDKITLDQSAYIKTILNKFKMHECKPVHTPLENKLKYEALNSDEKYNAPCRNVIGCIMYVMICTRPDLSSCINILSRYTNKNNKELWQCLKRVLRYLKGTADLKLTYRRCNYNNILCGYVDSDWGGNDTKDRKSTTGYLFKLFEQCTITWSTKKQMSVAASSTEAEYMALFEAVREALWLKSLAASININIVNPIIIYEDNNGCISIANNPTNHKRTKHIDIKYHFSREQIEKNVIKLNYIPTGQQLADALTKPLPAITFHEMRRKMGLE</sequence>
<feature type="non-terminal residue" evidence="3">
    <location>
        <position position="1"/>
    </location>
</feature>
<dbReference type="PANTHER" id="PTHR11439">
    <property type="entry name" value="GAG-POL-RELATED RETROTRANSPOSON"/>
    <property type="match status" value="1"/>
</dbReference>
<comment type="caution">
    <text evidence="3">The sequence shown here is derived from an EMBL/GenBank/DDBJ whole genome shotgun (WGS) entry which is preliminary data.</text>
</comment>
<dbReference type="InterPro" id="IPR057670">
    <property type="entry name" value="SH3_retrovirus"/>
</dbReference>
<dbReference type="SUPFAM" id="SSF56672">
    <property type="entry name" value="DNA/RNA polymerases"/>
    <property type="match status" value="1"/>
</dbReference>
<dbReference type="GO" id="GO:0003676">
    <property type="term" value="F:nucleic acid binding"/>
    <property type="evidence" value="ECO:0007669"/>
    <property type="project" value="InterPro"/>
</dbReference>
<reference evidence="3" key="1">
    <citation type="submission" date="2022-03" db="EMBL/GenBank/DDBJ databases">
        <authorList>
            <person name="Lindestad O."/>
        </authorList>
    </citation>
    <scope>NUCLEOTIDE SEQUENCE</scope>
</reference>
<dbReference type="Proteomes" id="UP000838756">
    <property type="component" value="Unassembled WGS sequence"/>
</dbReference>
<feature type="domain" description="Integrase catalytic" evidence="2">
    <location>
        <begin position="1"/>
        <end position="121"/>
    </location>
</feature>
<feature type="region of interest" description="Disordered" evidence="1">
    <location>
        <begin position="196"/>
        <end position="235"/>
    </location>
</feature>
<feature type="compositionally biased region" description="Basic and acidic residues" evidence="1">
    <location>
        <begin position="217"/>
        <end position="234"/>
    </location>
</feature>
<dbReference type="Pfam" id="PF07727">
    <property type="entry name" value="RVT_2"/>
    <property type="match status" value="1"/>
</dbReference>
<dbReference type="GO" id="GO:0071897">
    <property type="term" value="P:DNA biosynthetic process"/>
    <property type="evidence" value="ECO:0007669"/>
    <property type="project" value="UniProtKB-ARBA"/>
</dbReference>
<organism evidence="3 4">
    <name type="scientific">Pararge aegeria aegeria</name>
    <dbReference type="NCBI Taxonomy" id="348720"/>
    <lineage>
        <taxon>Eukaryota</taxon>
        <taxon>Metazoa</taxon>
        <taxon>Ecdysozoa</taxon>
        <taxon>Arthropoda</taxon>
        <taxon>Hexapoda</taxon>
        <taxon>Insecta</taxon>
        <taxon>Pterygota</taxon>
        <taxon>Neoptera</taxon>
        <taxon>Endopterygota</taxon>
        <taxon>Lepidoptera</taxon>
        <taxon>Glossata</taxon>
        <taxon>Ditrysia</taxon>
        <taxon>Papilionoidea</taxon>
        <taxon>Nymphalidae</taxon>
        <taxon>Satyrinae</taxon>
        <taxon>Satyrini</taxon>
        <taxon>Parargina</taxon>
        <taxon>Pararge</taxon>
    </lineage>
</organism>
<dbReference type="Pfam" id="PF25597">
    <property type="entry name" value="SH3_retrovirus"/>
    <property type="match status" value="1"/>
</dbReference>
<evidence type="ECO:0000313" key="3">
    <source>
        <dbReference type="EMBL" id="CAH2207849.1"/>
    </source>
</evidence>
<protein>
    <submittedName>
        <fullName evidence="3">Jg3075 protein</fullName>
    </submittedName>
</protein>
<dbReference type="InterPro" id="IPR043502">
    <property type="entry name" value="DNA/RNA_pol_sf"/>
</dbReference>
<gene>
    <name evidence="3" type="primary">jg3075</name>
    <name evidence="3" type="ORF">PAEG_LOCUS469</name>
</gene>
<dbReference type="InterPro" id="IPR013103">
    <property type="entry name" value="RVT_2"/>
</dbReference>
<dbReference type="CDD" id="cd09272">
    <property type="entry name" value="RNase_HI_RT_Ty1"/>
    <property type="match status" value="1"/>
</dbReference>
<accession>A0A8S4QAV0</accession>
<dbReference type="EMBL" id="CAKXAJ010001491">
    <property type="protein sequence ID" value="CAH2207849.1"/>
    <property type="molecule type" value="Genomic_DNA"/>
</dbReference>
<dbReference type="InterPro" id="IPR001584">
    <property type="entry name" value="Integrase_cat-core"/>
</dbReference>